<dbReference type="Proteomes" id="UP001596037">
    <property type="component" value="Unassembled WGS sequence"/>
</dbReference>
<dbReference type="EMBL" id="JBHSMF010000009">
    <property type="protein sequence ID" value="MFC5498625.1"/>
    <property type="molecule type" value="Genomic_DNA"/>
</dbReference>
<reference evidence="2" key="1">
    <citation type="journal article" date="2019" name="Int. J. Syst. Evol. Microbiol.">
        <title>The Global Catalogue of Microorganisms (GCM) 10K type strain sequencing project: providing services to taxonomists for standard genome sequencing and annotation.</title>
        <authorList>
            <consortium name="The Broad Institute Genomics Platform"/>
            <consortium name="The Broad Institute Genome Sequencing Center for Infectious Disease"/>
            <person name="Wu L."/>
            <person name="Ma J."/>
        </authorList>
    </citation>
    <scope>NUCLEOTIDE SEQUENCE [LARGE SCALE GENOMIC DNA]</scope>
    <source>
        <strain evidence="2">CCUG 57401</strain>
    </source>
</reference>
<protein>
    <submittedName>
        <fullName evidence="1">DUF3025 domain-containing protein</fullName>
    </submittedName>
</protein>
<organism evidence="1 2">
    <name type="scientific">Caenimonas terrae</name>
    <dbReference type="NCBI Taxonomy" id="696074"/>
    <lineage>
        <taxon>Bacteria</taxon>
        <taxon>Pseudomonadati</taxon>
        <taxon>Pseudomonadota</taxon>
        <taxon>Betaproteobacteria</taxon>
        <taxon>Burkholderiales</taxon>
        <taxon>Comamonadaceae</taxon>
        <taxon>Caenimonas</taxon>
    </lineage>
</organism>
<proteinExistence type="predicted"/>
<name>A0ABW0NF50_9BURK</name>
<evidence type="ECO:0000313" key="1">
    <source>
        <dbReference type="EMBL" id="MFC5498625.1"/>
    </source>
</evidence>
<dbReference type="Pfam" id="PF11227">
    <property type="entry name" value="DUF3025"/>
    <property type="match status" value="1"/>
</dbReference>
<accession>A0ABW0NF50</accession>
<dbReference type="InterPro" id="IPR021390">
    <property type="entry name" value="DUF3025"/>
</dbReference>
<comment type="caution">
    <text evidence="1">The sequence shown here is derived from an EMBL/GenBank/DDBJ whole genome shotgun (WGS) entry which is preliminary data.</text>
</comment>
<keyword evidence="2" id="KW-1185">Reference proteome</keyword>
<evidence type="ECO:0000313" key="2">
    <source>
        <dbReference type="Proteomes" id="UP001596037"/>
    </source>
</evidence>
<gene>
    <name evidence="1" type="ORF">ACFPOE_13845</name>
</gene>
<dbReference type="RefSeq" id="WP_376850712.1">
    <property type="nucleotide sequence ID" value="NZ_JBHSMF010000009.1"/>
</dbReference>
<sequence>MDGAHRPLAAIDWSRPWFAPWRDPGQRVAARVCEGEPLHEALNREQGAPVRFVPQQALPDGRAYEHFISASGQCPVRPGLHDFFNGLAWLALPLSKARLNRLQAAQIEERGVGAVRGPVRDAITLFDENGALLDAPPELWAALLERDWQRLFVQLRPLWRQARLLVVGHALLEKLVQPRKALTAHLWRSPVALQSVAAADALLAAMLTPAVLAAKPFTPLPLLGIPGWSAQNADVCFYDDAQVFRPRRAPERTTTPPLHPRAHP</sequence>